<evidence type="ECO:0000313" key="1">
    <source>
        <dbReference type="EMBL" id="OAE24751.1"/>
    </source>
</evidence>
<sequence length="214" mass="23725">MCAFGGTELLRQKRLRGDKRDRQKRQDPLTAVNAFSTVDFGDASTLTDVFKMFAFGAAGQRLRREEFAFSGMPTAERLRRCGIEQSCESARGESLRRRAFGDTPSALREHGHGERRVCEVRFQERDVESNPAADDSAEASADWAARFPAPAVCGEAQFPPVGMELRVPGHGARVAERERPTYARVLTARRAMDHRGLGTGIGKMCGRGRTSHIR</sequence>
<name>A0A176VWM1_MARPO</name>
<keyword evidence="2" id="KW-1185">Reference proteome</keyword>
<evidence type="ECO:0000313" key="2">
    <source>
        <dbReference type="Proteomes" id="UP000077202"/>
    </source>
</evidence>
<organism evidence="1 2">
    <name type="scientific">Marchantia polymorpha subsp. ruderalis</name>
    <dbReference type="NCBI Taxonomy" id="1480154"/>
    <lineage>
        <taxon>Eukaryota</taxon>
        <taxon>Viridiplantae</taxon>
        <taxon>Streptophyta</taxon>
        <taxon>Embryophyta</taxon>
        <taxon>Marchantiophyta</taxon>
        <taxon>Marchantiopsida</taxon>
        <taxon>Marchantiidae</taxon>
        <taxon>Marchantiales</taxon>
        <taxon>Marchantiaceae</taxon>
        <taxon>Marchantia</taxon>
    </lineage>
</organism>
<gene>
    <name evidence="1" type="ORF">AXG93_1800s1020</name>
</gene>
<comment type="caution">
    <text evidence="1">The sequence shown here is derived from an EMBL/GenBank/DDBJ whole genome shotgun (WGS) entry which is preliminary data.</text>
</comment>
<protein>
    <submittedName>
        <fullName evidence="1">Uncharacterized protein</fullName>
    </submittedName>
</protein>
<dbReference type="EMBL" id="LVLJ01002486">
    <property type="protein sequence ID" value="OAE24751.1"/>
    <property type="molecule type" value="Genomic_DNA"/>
</dbReference>
<reference evidence="1" key="1">
    <citation type="submission" date="2016-03" db="EMBL/GenBank/DDBJ databases">
        <title>Mechanisms controlling the formation of the plant cell surface in tip-growing cells are functionally conserved among land plants.</title>
        <authorList>
            <person name="Honkanen S."/>
            <person name="Jones V.A."/>
            <person name="Morieri G."/>
            <person name="Champion C."/>
            <person name="Hetherington A.J."/>
            <person name="Kelly S."/>
            <person name="Saint-Marcoux D."/>
            <person name="Proust H."/>
            <person name="Prescott H."/>
            <person name="Dolan L."/>
        </authorList>
    </citation>
    <scope>NUCLEOTIDE SEQUENCE [LARGE SCALE GENOMIC DNA]</scope>
    <source>
        <tissue evidence="1">Whole gametophyte</tissue>
    </source>
</reference>
<proteinExistence type="predicted"/>
<dbReference type="AlphaFoldDB" id="A0A176VWM1"/>
<accession>A0A176VWM1</accession>
<dbReference type="Proteomes" id="UP000077202">
    <property type="component" value="Unassembled WGS sequence"/>
</dbReference>